<sequence precursor="true">MSPSGSPTLRTPQAPPRSPRPRPRTPRLRTALGVGALTLVAGGAAAWELLTPREPAPGPPEVKSFHSRPRLDPDVLTRTTPAGAAPARGLAPGFVFVAVKRGPGQDGPMIVDDRGRPVWFRAVGGDRTATALQVQRYRGRPVLTWWEGNTHLGHGHGEYVVMYASYRELARVRSVASELPDHHEFQLTPRGTALMTLYVERRADLSAVGGRRDGTIVESRIQEVDVATGRLVWEWRSADHVPVTEGLTAPKEDKPHDYFHANSIEVDRDGDLIVSARNTHAIYKIDRPSGRIVWRLGGSRSDFAMGPGTRFAFQHDARRRADGTLSLFDNQATPAKAEESRGLVLRLDRRRMTARLVRSYPHPDGLLAGAEGNLQTLPNGNVFVSWGPEERVSEFSRDGRMLLDLALPEGADTYQAFRFPWRGRPLARPAVAAHRRGERVTVWASWNGATHVRRWRVLAGPSRRALRPIGRPLRRTGFETALHMRTAARFVAVRAVARDGRPLRTSRAIRPTGR</sequence>
<name>D3FB09_CONWI</name>
<feature type="region of interest" description="Disordered" evidence="1">
    <location>
        <begin position="52"/>
        <end position="74"/>
    </location>
</feature>
<reference evidence="3" key="2">
    <citation type="submission" date="2010-01" db="EMBL/GenBank/DDBJ databases">
        <title>The complete genome of Conexibacter woesei DSM 14684.</title>
        <authorList>
            <consortium name="US DOE Joint Genome Institute (JGI-PGF)"/>
            <person name="Lucas S."/>
            <person name="Copeland A."/>
            <person name="Lapidus A."/>
            <person name="Glavina del Rio T."/>
            <person name="Dalin E."/>
            <person name="Tice H."/>
            <person name="Bruce D."/>
            <person name="Goodwin L."/>
            <person name="Pitluck S."/>
            <person name="Kyrpides N."/>
            <person name="Mavromatis K."/>
            <person name="Ivanova N."/>
            <person name="Mikhailova N."/>
            <person name="Chertkov O."/>
            <person name="Brettin T."/>
            <person name="Detter J.C."/>
            <person name="Han C."/>
            <person name="Larimer F."/>
            <person name="Land M."/>
            <person name="Hauser L."/>
            <person name="Markowitz V."/>
            <person name="Cheng J.-F."/>
            <person name="Hugenholtz P."/>
            <person name="Woyke T."/>
            <person name="Wu D."/>
            <person name="Pukall R."/>
            <person name="Steenblock K."/>
            <person name="Schneider S."/>
            <person name="Klenk H.-P."/>
            <person name="Eisen J.A."/>
        </authorList>
    </citation>
    <scope>NUCLEOTIDE SEQUENCE [LARGE SCALE GENOMIC DNA]</scope>
    <source>
        <strain evidence="3">DSM 14684 / CIP 108061 / JCM 11494 / NBRC 100937 / ID131577</strain>
    </source>
</reference>
<dbReference type="STRING" id="469383.Cwoe_4788"/>
<feature type="region of interest" description="Disordered" evidence="1">
    <location>
        <begin position="1"/>
        <end position="27"/>
    </location>
</feature>
<dbReference type="BRENDA" id="2.8.2.22">
    <property type="organism ID" value="12865"/>
</dbReference>
<dbReference type="PANTHER" id="PTHR35340">
    <property type="entry name" value="PQQ ENZYME REPEAT PROTEIN-RELATED"/>
    <property type="match status" value="1"/>
</dbReference>
<proteinExistence type="predicted"/>
<organism evidence="2 3">
    <name type="scientific">Conexibacter woesei (strain DSM 14684 / CCUG 47730 / CIP 108061 / JCM 11494 / NBRC 100937 / ID131577)</name>
    <dbReference type="NCBI Taxonomy" id="469383"/>
    <lineage>
        <taxon>Bacteria</taxon>
        <taxon>Bacillati</taxon>
        <taxon>Actinomycetota</taxon>
        <taxon>Thermoleophilia</taxon>
        <taxon>Solirubrobacterales</taxon>
        <taxon>Conexibacteraceae</taxon>
        <taxon>Conexibacter</taxon>
    </lineage>
</organism>
<evidence type="ECO:0008006" key="4">
    <source>
        <dbReference type="Google" id="ProtNLM"/>
    </source>
</evidence>
<dbReference type="InterPro" id="IPR039535">
    <property type="entry name" value="ASST-like"/>
</dbReference>
<keyword evidence="3" id="KW-1185">Reference proteome</keyword>
<dbReference type="EMBL" id="CP001854">
    <property type="protein sequence ID" value="ADB53201.1"/>
    <property type="molecule type" value="Genomic_DNA"/>
</dbReference>
<dbReference type="Pfam" id="PF14269">
    <property type="entry name" value="Arylsulfotran_2"/>
    <property type="match status" value="1"/>
</dbReference>
<dbReference type="PANTHER" id="PTHR35340:SF5">
    <property type="entry name" value="ASST-DOMAIN-CONTAINING PROTEIN"/>
    <property type="match status" value="1"/>
</dbReference>
<dbReference type="Proteomes" id="UP000008229">
    <property type="component" value="Chromosome"/>
</dbReference>
<dbReference type="KEGG" id="cwo:Cwoe_4788"/>
<evidence type="ECO:0000256" key="1">
    <source>
        <dbReference type="SAM" id="MobiDB-lite"/>
    </source>
</evidence>
<dbReference type="SUPFAM" id="SSF50998">
    <property type="entry name" value="Quinoprotein alcohol dehydrogenase-like"/>
    <property type="match status" value="1"/>
</dbReference>
<evidence type="ECO:0000313" key="2">
    <source>
        <dbReference type="EMBL" id="ADB53201.1"/>
    </source>
</evidence>
<dbReference type="InterPro" id="IPR011047">
    <property type="entry name" value="Quinoprotein_ADH-like_sf"/>
</dbReference>
<dbReference type="AlphaFoldDB" id="D3FB09"/>
<reference evidence="2 3" key="1">
    <citation type="journal article" date="2010" name="Stand. Genomic Sci.">
        <title>Complete genome sequence of Conexibacter woesei type strain (ID131577).</title>
        <authorList>
            <person name="Pukall R."/>
            <person name="Lapidus A."/>
            <person name="Glavina Del Rio T."/>
            <person name="Copeland A."/>
            <person name="Tice H."/>
            <person name="Cheng J.-F."/>
            <person name="Lucas S."/>
            <person name="Chen F."/>
            <person name="Nolan M."/>
            <person name="Bruce D."/>
            <person name="Goodwin L."/>
            <person name="Pitluck S."/>
            <person name="Mavromatis K."/>
            <person name="Ivanova N."/>
            <person name="Ovchinnikova G."/>
            <person name="Pati A."/>
            <person name="Chen A."/>
            <person name="Palaniappan K."/>
            <person name="Land M."/>
            <person name="Hauser L."/>
            <person name="Chang Y.-J."/>
            <person name="Jeffries C.D."/>
            <person name="Chain P."/>
            <person name="Meincke L."/>
            <person name="Sims D."/>
            <person name="Brettin T."/>
            <person name="Detter J.C."/>
            <person name="Rohde M."/>
            <person name="Goeker M."/>
            <person name="Bristow J."/>
            <person name="Eisen J.A."/>
            <person name="Markowitz V."/>
            <person name="Kyrpides N.C."/>
            <person name="Klenk H.-P."/>
            <person name="Hugenholtz P."/>
        </authorList>
    </citation>
    <scope>NUCLEOTIDE SEQUENCE [LARGE SCALE GENOMIC DNA]</scope>
    <source>
        <strain evidence="3">DSM 14684 / CIP 108061 / JCM 11494 / NBRC 100937 / ID131577</strain>
    </source>
</reference>
<protein>
    <recommendedName>
        <fullName evidence="4">Arylsulfotransferase</fullName>
    </recommendedName>
</protein>
<dbReference type="InterPro" id="IPR053143">
    <property type="entry name" value="Arylsulfate_ST"/>
</dbReference>
<gene>
    <name evidence="2" type="ordered locus">Cwoe_4788</name>
</gene>
<accession>D3FB09</accession>
<dbReference type="HOGENOM" id="CLU_018249_1_0_11"/>
<dbReference type="eggNOG" id="COG3118">
    <property type="taxonomic scope" value="Bacteria"/>
</dbReference>
<evidence type="ECO:0000313" key="3">
    <source>
        <dbReference type="Proteomes" id="UP000008229"/>
    </source>
</evidence>